<dbReference type="PANTHER" id="PTHR40465">
    <property type="entry name" value="CHROMOSOME 1, WHOLE GENOME SHOTGUN SEQUENCE"/>
    <property type="match status" value="1"/>
</dbReference>
<comment type="caution">
    <text evidence="3">The sequence shown here is derived from an EMBL/GenBank/DDBJ whole genome shotgun (WGS) entry which is preliminary data.</text>
</comment>
<dbReference type="Pfam" id="PF20152">
    <property type="entry name" value="DUF6534"/>
    <property type="match status" value="1"/>
</dbReference>
<feature type="domain" description="DUF6534" evidence="2">
    <location>
        <begin position="118"/>
        <end position="205"/>
    </location>
</feature>
<reference evidence="3 4" key="1">
    <citation type="submission" date="2016-10" db="EMBL/GenBank/DDBJ databases">
        <title>Genome sequence of the basidiomycete white-rot fungus Trametes pubescens.</title>
        <authorList>
            <person name="Makela M.R."/>
            <person name="Granchi Z."/>
            <person name="Peng M."/>
            <person name="De Vries R.P."/>
            <person name="Grigoriev I."/>
            <person name="Riley R."/>
            <person name="Hilden K."/>
        </authorList>
    </citation>
    <scope>NUCLEOTIDE SEQUENCE [LARGE SCALE GENOMIC DNA]</scope>
    <source>
        <strain evidence="3 4">FBCC735</strain>
    </source>
</reference>
<dbReference type="AlphaFoldDB" id="A0A1M2VX92"/>
<evidence type="ECO:0000256" key="1">
    <source>
        <dbReference type="SAM" id="Phobius"/>
    </source>
</evidence>
<evidence type="ECO:0000259" key="2">
    <source>
        <dbReference type="Pfam" id="PF20152"/>
    </source>
</evidence>
<evidence type="ECO:0000313" key="3">
    <source>
        <dbReference type="EMBL" id="OJT12193.1"/>
    </source>
</evidence>
<organism evidence="3 4">
    <name type="scientific">Trametes pubescens</name>
    <name type="common">White-rot fungus</name>
    <dbReference type="NCBI Taxonomy" id="154538"/>
    <lineage>
        <taxon>Eukaryota</taxon>
        <taxon>Fungi</taxon>
        <taxon>Dikarya</taxon>
        <taxon>Basidiomycota</taxon>
        <taxon>Agaricomycotina</taxon>
        <taxon>Agaricomycetes</taxon>
        <taxon>Polyporales</taxon>
        <taxon>Polyporaceae</taxon>
        <taxon>Trametes</taxon>
    </lineage>
</organism>
<proteinExistence type="predicted"/>
<gene>
    <name evidence="3" type="ORF">TRAPUB_11249</name>
</gene>
<dbReference type="OrthoDB" id="2535105at2759"/>
<name>A0A1M2VX92_TRAPU</name>
<dbReference type="STRING" id="154538.A0A1M2VX92"/>
<feature type="non-terminal residue" evidence="3">
    <location>
        <position position="250"/>
    </location>
</feature>
<feature type="transmembrane region" description="Helical" evidence="1">
    <location>
        <begin position="179"/>
        <end position="200"/>
    </location>
</feature>
<dbReference type="InterPro" id="IPR045339">
    <property type="entry name" value="DUF6534"/>
</dbReference>
<keyword evidence="1" id="KW-0472">Membrane</keyword>
<accession>A0A1M2VX92</accession>
<feature type="transmembrane region" description="Helical" evidence="1">
    <location>
        <begin position="109"/>
        <end position="133"/>
    </location>
</feature>
<protein>
    <recommendedName>
        <fullName evidence="2">DUF6534 domain-containing protein</fullName>
    </recommendedName>
</protein>
<feature type="transmembrane region" description="Helical" evidence="1">
    <location>
        <begin position="67"/>
        <end position="89"/>
    </location>
</feature>
<dbReference type="EMBL" id="MNAD01000511">
    <property type="protein sequence ID" value="OJT12193.1"/>
    <property type="molecule type" value="Genomic_DNA"/>
</dbReference>
<keyword evidence="4" id="KW-1185">Reference proteome</keyword>
<keyword evidence="1" id="KW-1133">Transmembrane helix</keyword>
<sequence>MALLPNTTVSNVPTDVPVVAVPAALVDAIQNNMETTFGAYLVCTCLGCIYFYLVSNYFHPERLLEGLIILEMGVLILVCHLFFARRLFLPAVIESFLKVSFANFEKYPWLIWTILAIAVAVDVVATSTLTYYLRQSRTGFKRTDSMVDILMVYGINTGLSTSVVTLAALISAIALPNSLIYTAIMVVGTKMYANSLLAVLNSRRSIVDRGMEGFETGSFGLKVVDPRDLQVEPREFHAISFKSPISQKQR</sequence>
<keyword evidence="1" id="KW-0812">Transmembrane</keyword>
<feature type="transmembrane region" description="Helical" evidence="1">
    <location>
        <begin position="37"/>
        <end position="55"/>
    </location>
</feature>
<dbReference type="Proteomes" id="UP000184267">
    <property type="component" value="Unassembled WGS sequence"/>
</dbReference>
<dbReference type="PANTHER" id="PTHR40465:SF1">
    <property type="entry name" value="DUF6534 DOMAIN-CONTAINING PROTEIN"/>
    <property type="match status" value="1"/>
</dbReference>
<feature type="transmembrane region" description="Helical" evidence="1">
    <location>
        <begin position="153"/>
        <end position="173"/>
    </location>
</feature>
<evidence type="ECO:0000313" key="4">
    <source>
        <dbReference type="Proteomes" id="UP000184267"/>
    </source>
</evidence>
<dbReference type="OMA" id="QVEPREF"/>